<dbReference type="InParanoid" id="A0A1J7IUA7"/>
<dbReference type="PANTHER" id="PTHR36142:SF2">
    <property type="entry name" value="METALLO-HYDROLASE_OXIDOREDUCTASE SUPERFAMILY PROTEIN"/>
    <property type="match status" value="1"/>
</dbReference>
<organism evidence="1 2">
    <name type="scientific">Coniochaeta ligniaria NRRL 30616</name>
    <dbReference type="NCBI Taxonomy" id="1408157"/>
    <lineage>
        <taxon>Eukaryota</taxon>
        <taxon>Fungi</taxon>
        <taxon>Dikarya</taxon>
        <taxon>Ascomycota</taxon>
        <taxon>Pezizomycotina</taxon>
        <taxon>Sordariomycetes</taxon>
        <taxon>Sordariomycetidae</taxon>
        <taxon>Coniochaetales</taxon>
        <taxon>Coniochaetaceae</taxon>
        <taxon>Coniochaeta</taxon>
    </lineage>
</organism>
<name>A0A1J7IUA7_9PEZI</name>
<reference evidence="1 2" key="1">
    <citation type="submission" date="2016-10" db="EMBL/GenBank/DDBJ databases">
        <title>Draft genome sequence of Coniochaeta ligniaria NRRL30616, a lignocellulolytic fungus for bioabatement of inhibitors in plant biomass hydrolysates.</title>
        <authorList>
            <consortium name="DOE Joint Genome Institute"/>
            <person name="Jimenez D.J."/>
            <person name="Hector R.E."/>
            <person name="Riley R."/>
            <person name="Sun H."/>
            <person name="Grigoriev I.V."/>
            <person name="Van Elsas J.D."/>
            <person name="Nichols N.N."/>
        </authorList>
    </citation>
    <scope>NUCLEOTIDE SEQUENCE [LARGE SCALE GENOMIC DNA]</scope>
    <source>
        <strain evidence="1 2">NRRL 30616</strain>
    </source>
</reference>
<dbReference type="AlphaFoldDB" id="A0A1J7IUA7"/>
<evidence type="ECO:0008006" key="3">
    <source>
        <dbReference type="Google" id="ProtNLM"/>
    </source>
</evidence>
<keyword evidence="2" id="KW-1185">Reference proteome</keyword>
<dbReference type="OrthoDB" id="9971601at2759"/>
<dbReference type="InterPro" id="IPR036866">
    <property type="entry name" value="RibonucZ/Hydroxyglut_hydro"/>
</dbReference>
<dbReference type="PANTHER" id="PTHR36142">
    <property type="entry name" value="METALLO-HYDROLASE/OXIDOREDUCTASE SUPERFAMILY PROTEIN"/>
    <property type="match status" value="1"/>
</dbReference>
<evidence type="ECO:0000313" key="2">
    <source>
        <dbReference type="Proteomes" id="UP000182658"/>
    </source>
</evidence>
<dbReference type="Proteomes" id="UP000182658">
    <property type="component" value="Unassembled WGS sequence"/>
</dbReference>
<proteinExistence type="predicted"/>
<evidence type="ECO:0000313" key="1">
    <source>
        <dbReference type="EMBL" id="OIW24697.1"/>
    </source>
</evidence>
<accession>A0A1J7IUA7</accession>
<protein>
    <recommendedName>
        <fullName evidence="3">Metallo-beta-lactamase domain-containing protein</fullName>
    </recommendedName>
</protein>
<dbReference type="SUPFAM" id="SSF56281">
    <property type="entry name" value="Metallo-hydrolase/oxidoreductase"/>
    <property type="match status" value="1"/>
</dbReference>
<gene>
    <name evidence="1" type="ORF">CONLIGDRAFT_636824</name>
</gene>
<dbReference type="EMBL" id="KV875103">
    <property type="protein sequence ID" value="OIW24697.1"/>
    <property type="molecule type" value="Genomic_DNA"/>
</dbReference>
<dbReference type="Gene3D" id="3.60.15.10">
    <property type="entry name" value="Ribonuclease Z/Hydroxyacylglutathione hydrolase-like"/>
    <property type="match status" value="1"/>
</dbReference>
<sequence>MAVDRQTNEGNMRQPVAIPLSDAAAWKRALTCRRPVLAHLNADTTWLLQLPYPSSAPGPNGRTHFNILVDPWLRGPQSDVASWFSTQWHVVPPSIETMDELNSLLAQLEDTKREAGESAIDVVVISHEFTDHCHQATLLELPKRTPVFATDKAADLIRSWSHFESVVTVAAFPSAQHDSSLQHSLGHALLPRWVGIGRVVTEGNALYYHSAVLIAFALNDRDLGQGSTAEAVVYSPHGVRASDLGCIKESGIRALALLHGLHNVRIWMTKQLNLGALNGLEAVRASGARYWIATHDETKLGGGLISWFLQRTAYTLRDAVQSEEVRLAMQHCQTPTGESKTEIEPGYDFIELASGECLVLEGG</sequence>
<dbReference type="STRING" id="1408157.A0A1J7IUA7"/>